<dbReference type="RefSeq" id="WP_168609437.1">
    <property type="nucleotide sequence ID" value="NZ_JAAZQD010000004.1"/>
</dbReference>
<name>A0A846ZN75_9GAMM</name>
<protein>
    <submittedName>
        <fullName evidence="2">Uncharacterized protein</fullName>
    </submittedName>
</protein>
<gene>
    <name evidence="2" type="ORF">HF690_10805</name>
</gene>
<dbReference type="AlphaFoldDB" id="A0A846ZN75"/>
<feature type="compositionally biased region" description="Pro residues" evidence="1">
    <location>
        <begin position="64"/>
        <end position="80"/>
    </location>
</feature>
<reference evidence="2 3" key="1">
    <citation type="journal article" date="2017" name="Int. J. Syst. Evol. Microbiol.">
        <title>Oleiagrimonas citrea sp. nov., a marine bacterium isolated from tidal flat sediment and emended description of the genus Oleiagrimonas Fang et al. 2015 and Oleiagrimonas soli.</title>
        <authorList>
            <person name="Yang S.H."/>
            <person name="Seo H.S."/>
            <person name="Seong C.N."/>
            <person name="Kwon K.K."/>
        </authorList>
    </citation>
    <scope>NUCLEOTIDE SEQUENCE [LARGE SCALE GENOMIC DNA]</scope>
    <source>
        <strain evidence="2 3">MEBiC09124</strain>
    </source>
</reference>
<dbReference type="Proteomes" id="UP000541636">
    <property type="component" value="Unassembled WGS sequence"/>
</dbReference>
<proteinExistence type="predicted"/>
<feature type="region of interest" description="Disordered" evidence="1">
    <location>
        <begin position="39"/>
        <end position="86"/>
    </location>
</feature>
<evidence type="ECO:0000256" key="1">
    <source>
        <dbReference type="SAM" id="MobiDB-lite"/>
    </source>
</evidence>
<keyword evidence="3" id="KW-1185">Reference proteome</keyword>
<feature type="compositionally biased region" description="Basic and acidic residues" evidence="1">
    <location>
        <begin position="39"/>
        <end position="56"/>
    </location>
</feature>
<organism evidence="2 3">
    <name type="scientific">Oleiagrimonas citrea</name>
    <dbReference type="NCBI Taxonomy" id="1665687"/>
    <lineage>
        <taxon>Bacteria</taxon>
        <taxon>Pseudomonadati</taxon>
        <taxon>Pseudomonadota</taxon>
        <taxon>Gammaproteobacteria</taxon>
        <taxon>Lysobacterales</taxon>
        <taxon>Rhodanobacteraceae</taxon>
        <taxon>Oleiagrimonas</taxon>
    </lineage>
</organism>
<comment type="caution">
    <text evidence="2">The sequence shown here is derived from an EMBL/GenBank/DDBJ whole genome shotgun (WGS) entry which is preliminary data.</text>
</comment>
<sequence length="86" mass="9338">MTNTIELLESIGQDASLRHASAQDLEQALESMHASDALRRTARTGDVRHVKMELGGKDGSVNHNPPPFNTQTPPPPPPPPHKNEQA</sequence>
<dbReference type="EMBL" id="JAAZQD010000004">
    <property type="protein sequence ID" value="NKZ39436.1"/>
    <property type="molecule type" value="Genomic_DNA"/>
</dbReference>
<accession>A0A846ZN75</accession>
<evidence type="ECO:0000313" key="3">
    <source>
        <dbReference type="Proteomes" id="UP000541636"/>
    </source>
</evidence>
<evidence type="ECO:0000313" key="2">
    <source>
        <dbReference type="EMBL" id="NKZ39436.1"/>
    </source>
</evidence>